<dbReference type="Proteomes" id="UP001431776">
    <property type="component" value="Unassembled WGS sequence"/>
</dbReference>
<dbReference type="PANTHER" id="PTHR43498:SF1">
    <property type="entry name" value="COB--COM HETERODISULFIDE REDUCTASE IRON-SULFUR SUBUNIT A"/>
    <property type="match status" value="1"/>
</dbReference>
<keyword evidence="4" id="KW-0408">Iron</keyword>
<accession>A0AAW6TZ71</accession>
<dbReference type="PANTHER" id="PTHR43498">
    <property type="entry name" value="FERREDOXIN:COB-COM HETERODISULFIDE REDUCTASE SUBUNIT A"/>
    <property type="match status" value="1"/>
</dbReference>
<dbReference type="GO" id="GO:0046872">
    <property type="term" value="F:metal ion binding"/>
    <property type="evidence" value="ECO:0007669"/>
    <property type="project" value="UniProtKB-KW"/>
</dbReference>
<name>A0AAW6TZ71_9BACT</name>
<dbReference type="EMBL" id="JASCXX010000027">
    <property type="protein sequence ID" value="MDI6451028.1"/>
    <property type="molecule type" value="Genomic_DNA"/>
</dbReference>
<proteinExistence type="predicted"/>
<evidence type="ECO:0000256" key="2">
    <source>
        <dbReference type="ARBA" id="ARBA00022723"/>
    </source>
</evidence>
<keyword evidence="3" id="KW-0560">Oxidoreductase</keyword>
<organism evidence="6 7">
    <name type="scientific">Anaerobaca lacustris</name>
    <dbReference type="NCBI Taxonomy" id="3044600"/>
    <lineage>
        <taxon>Bacteria</taxon>
        <taxon>Pseudomonadati</taxon>
        <taxon>Planctomycetota</taxon>
        <taxon>Phycisphaerae</taxon>
        <taxon>Sedimentisphaerales</taxon>
        <taxon>Anaerobacaceae</taxon>
        <taxon>Anaerobaca</taxon>
    </lineage>
</organism>
<evidence type="ECO:0000256" key="3">
    <source>
        <dbReference type="ARBA" id="ARBA00023002"/>
    </source>
</evidence>
<dbReference type="PRINTS" id="PR00368">
    <property type="entry name" value="FADPNR"/>
</dbReference>
<dbReference type="InterPro" id="IPR036188">
    <property type="entry name" value="FAD/NAD-bd_sf"/>
</dbReference>
<keyword evidence="2" id="KW-0479">Metal-binding</keyword>
<protein>
    <submittedName>
        <fullName evidence="6">FAD-dependent oxidoreductase</fullName>
    </submittedName>
</protein>
<evidence type="ECO:0000313" key="6">
    <source>
        <dbReference type="EMBL" id="MDI6451028.1"/>
    </source>
</evidence>
<dbReference type="SUPFAM" id="SSF51905">
    <property type="entry name" value="FAD/NAD(P)-binding domain"/>
    <property type="match status" value="1"/>
</dbReference>
<keyword evidence="7" id="KW-1185">Reference proteome</keyword>
<keyword evidence="1" id="KW-0004">4Fe-4S</keyword>
<dbReference type="Pfam" id="PF12831">
    <property type="entry name" value="FAD_oxidored"/>
    <property type="match status" value="1"/>
</dbReference>
<dbReference type="GO" id="GO:0016491">
    <property type="term" value="F:oxidoreductase activity"/>
    <property type="evidence" value="ECO:0007669"/>
    <property type="project" value="UniProtKB-KW"/>
</dbReference>
<dbReference type="RefSeq" id="WP_349246436.1">
    <property type="nucleotide sequence ID" value="NZ_JASCXX010000027.1"/>
</dbReference>
<comment type="caution">
    <text evidence="6">The sequence shown here is derived from an EMBL/GenBank/DDBJ whole genome shotgun (WGS) entry which is preliminary data.</text>
</comment>
<evidence type="ECO:0000256" key="1">
    <source>
        <dbReference type="ARBA" id="ARBA00022485"/>
    </source>
</evidence>
<sequence length="458" mass="49281">MKRREFLGWSGAGIGASLGTSWLAATNAAPLKAGVIGEPAREVPIVAEADVVVCGAGPAGVTAAIAAAREGAKTHLLELHGCLGGIWTSGALSWILDHANKKGFMLELLDRLAAREALTLADKRTPTNAYDIEVMKAVLEHLCVEAGVRLQLHTRVCAAVKDRQGRLSHVVTESKSGREAFAAKVFVDCTGDGDLGALAGCGFDLGHPETGRMQPMSLMAVIGGLRAEEVAEFFRDDDRIEWAKPKDALRREMERGGHSPSYNKPTLFRIRDDLFVLMANHEYEVNGTDARDVTGATLRARRELHQLIDALRSLGGVWRNMRIVATGDQIGVREGRRLHGHYTVSTDDLREGRRHPDAVCRVTFPIDVHATDPGKGKGIERAAFRARPFDIPLRALIARNVQGLMMAGRCISGDFVAHSSYRVTGNAVAMGEAAGKTAAVAAMSGRLPQAVSIDELHA</sequence>
<dbReference type="AlphaFoldDB" id="A0AAW6TZ71"/>
<keyword evidence="5" id="KW-0411">Iron-sulfur</keyword>
<evidence type="ECO:0000256" key="4">
    <source>
        <dbReference type="ARBA" id="ARBA00023004"/>
    </source>
</evidence>
<reference evidence="6" key="1">
    <citation type="submission" date="2023-05" db="EMBL/GenBank/DDBJ databases">
        <title>Anaerotaeda fermentans gen. nov., sp. nov., a novel anaerobic planctomycete of the new family within the order Sedimentisphaerales isolated from Taman Peninsula, Russia.</title>
        <authorList>
            <person name="Khomyakova M.A."/>
            <person name="Merkel A.Y."/>
            <person name="Slobodkin A.I."/>
        </authorList>
    </citation>
    <scope>NUCLEOTIDE SEQUENCE</scope>
    <source>
        <strain evidence="6">M17dextr</strain>
    </source>
</reference>
<evidence type="ECO:0000313" key="7">
    <source>
        <dbReference type="Proteomes" id="UP001431776"/>
    </source>
</evidence>
<dbReference type="GO" id="GO:0051539">
    <property type="term" value="F:4 iron, 4 sulfur cluster binding"/>
    <property type="evidence" value="ECO:0007669"/>
    <property type="project" value="UniProtKB-KW"/>
</dbReference>
<evidence type="ECO:0000256" key="5">
    <source>
        <dbReference type="ARBA" id="ARBA00023014"/>
    </source>
</evidence>
<dbReference type="Gene3D" id="3.50.50.60">
    <property type="entry name" value="FAD/NAD(P)-binding domain"/>
    <property type="match status" value="1"/>
</dbReference>
<dbReference type="InterPro" id="IPR039650">
    <property type="entry name" value="HdrA-like"/>
</dbReference>
<gene>
    <name evidence="6" type="ORF">QJ522_18350</name>
</gene>
<dbReference type="PRINTS" id="PR00411">
    <property type="entry name" value="PNDRDTASEI"/>
</dbReference>